<gene>
    <name evidence="1" type="ORF">AC1_1616</name>
</gene>
<dbReference type="EMBL" id="ABDV01000006">
    <property type="protein sequence ID" value="EDT24450.1"/>
    <property type="molecule type" value="Genomic_DNA"/>
</dbReference>
<reference evidence="1 2" key="1">
    <citation type="submission" date="2007-07" db="EMBL/GenBank/DDBJ databases">
        <title>Annotation of Clostridium perfringens B str. ATCC 3626.</title>
        <authorList>
            <person name="Paulsen I."/>
            <person name="Sebastian Y."/>
        </authorList>
    </citation>
    <scope>NUCLEOTIDE SEQUENCE [LARGE SCALE GENOMIC DNA]</scope>
    <source>
        <strain evidence="2">B str. ATCC 3626</strain>
    </source>
</reference>
<sequence>MPVISLVRSFIFTFLNQSCEAEKRRSRAFSLRKNKEA</sequence>
<protein>
    <submittedName>
        <fullName evidence="1">Uncharacterized protein</fullName>
    </submittedName>
</protein>
<organism evidence="1 2">
    <name type="scientific">Clostridium perfringens B str. ATCC 3626</name>
    <dbReference type="NCBI Taxonomy" id="451754"/>
    <lineage>
        <taxon>Bacteria</taxon>
        <taxon>Bacillati</taxon>
        <taxon>Bacillota</taxon>
        <taxon>Clostridia</taxon>
        <taxon>Eubacteriales</taxon>
        <taxon>Clostridiaceae</taxon>
        <taxon>Clostridium</taxon>
    </lineage>
</organism>
<comment type="caution">
    <text evidence="1">The sequence shown here is derived from an EMBL/GenBank/DDBJ whole genome shotgun (WGS) entry which is preliminary data.</text>
</comment>
<evidence type="ECO:0000313" key="2">
    <source>
        <dbReference type="Proteomes" id="UP000004342"/>
    </source>
</evidence>
<accession>A0AAV3BQR2</accession>
<evidence type="ECO:0000313" key="1">
    <source>
        <dbReference type="EMBL" id="EDT24450.1"/>
    </source>
</evidence>
<name>A0AAV3BQR2_CLOPF</name>
<dbReference type="Proteomes" id="UP000004342">
    <property type="component" value="Unassembled WGS sequence"/>
</dbReference>
<dbReference type="AlphaFoldDB" id="A0AAV3BQR2"/>
<proteinExistence type="predicted"/>